<keyword evidence="2" id="KW-0812">Transmembrane</keyword>
<keyword evidence="5" id="KW-1185">Reference proteome</keyword>
<proteinExistence type="predicted"/>
<keyword evidence="2" id="KW-0472">Membrane</keyword>
<gene>
    <name evidence="4" type="ORF">JOF47_004207</name>
</gene>
<evidence type="ECO:0000256" key="1">
    <source>
        <dbReference type="SAM" id="MobiDB-lite"/>
    </source>
</evidence>
<reference evidence="4 5" key="1">
    <citation type="submission" date="2021-03" db="EMBL/GenBank/DDBJ databases">
        <title>Sequencing the genomes of 1000 actinobacteria strains.</title>
        <authorList>
            <person name="Klenk H.-P."/>
        </authorList>
    </citation>
    <scope>NUCLEOTIDE SEQUENCE [LARGE SCALE GENOMIC DNA]</scope>
    <source>
        <strain evidence="4 5">DSM 15797</strain>
    </source>
</reference>
<accession>A0ABS4XJJ0</accession>
<evidence type="ECO:0000259" key="3">
    <source>
        <dbReference type="Pfam" id="PF13399"/>
    </source>
</evidence>
<feature type="region of interest" description="Disordered" evidence="1">
    <location>
        <begin position="197"/>
        <end position="222"/>
    </location>
</feature>
<keyword evidence="2" id="KW-1133">Transmembrane helix</keyword>
<feature type="compositionally biased region" description="Low complexity" evidence="1">
    <location>
        <begin position="211"/>
        <end position="222"/>
    </location>
</feature>
<comment type="caution">
    <text evidence="4">The sequence shown here is derived from an EMBL/GenBank/DDBJ whole genome shotgun (WGS) entry which is preliminary data.</text>
</comment>
<feature type="domain" description="LytR/CpsA/Psr regulator C-terminal" evidence="3">
    <location>
        <begin position="100"/>
        <end position="186"/>
    </location>
</feature>
<dbReference type="Gene3D" id="3.30.70.2390">
    <property type="match status" value="1"/>
</dbReference>
<dbReference type="Proteomes" id="UP001296993">
    <property type="component" value="Unassembled WGS sequence"/>
</dbReference>
<dbReference type="InterPro" id="IPR027381">
    <property type="entry name" value="LytR/CpsA/Psr_C"/>
</dbReference>
<name>A0ABS4XJJ0_9MICC</name>
<evidence type="ECO:0000313" key="5">
    <source>
        <dbReference type="Proteomes" id="UP001296993"/>
    </source>
</evidence>
<dbReference type="RefSeq" id="WP_210002385.1">
    <property type="nucleotide sequence ID" value="NZ_BAAAJY010000004.1"/>
</dbReference>
<evidence type="ECO:0000256" key="2">
    <source>
        <dbReference type="SAM" id="Phobius"/>
    </source>
</evidence>
<sequence length="222" mass="23786">MARDSNPNEWHGHHIVTEDELASLEFSADAKIKRHRTIRHGIILTLAVLLLAAALVLAYLVNTRAIVIDALEPKPVAEAPVAPKSVCPSEQFDYVDPSKMTVNVMNGTQIPGLAGASAKKLEKRGFKIGDVGNVRLSKVNVVGAVTSGPDGYAQAMTIQRHVSGLTYVFDPKRPGKTVDLVIGTKYKNLVKEAKVNTKPGKLGCSSKKKTTAPAKPEPSKSS</sequence>
<feature type="transmembrane region" description="Helical" evidence="2">
    <location>
        <begin position="41"/>
        <end position="61"/>
    </location>
</feature>
<dbReference type="Pfam" id="PF13399">
    <property type="entry name" value="LytR_C"/>
    <property type="match status" value="1"/>
</dbReference>
<organism evidence="4 5">
    <name type="scientific">Paeniglutamicibacter kerguelensis</name>
    <dbReference type="NCBI Taxonomy" id="254788"/>
    <lineage>
        <taxon>Bacteria</taxon>
        <taxon>Bacillati</taxon>
        <taxon>Actinomycetota</taxon>
        <taxon>Actinomycetes</taxon>
        <taxon>Micrococcales</taxon>
        <taxon>Micrococcaceae</taxon>
        <taxon>Paeniglutamicibacter</taxon>
    </lineage>
</organism>
<evidence type="ECO:0000313" key="4">
    <source>
        <dbReference type="EMBL" id="MBP2388634.1"/>
    </source>
</evidence>
<protein>
    <recommendedName>
        <fullName evidence="3">LytR/CpsA/Psr regulator C-terminal domain-containing protein</fullName>
    </recommendedName>
</protein>
<dbReference type="EMBL" id="JAGIOF010000004">
    <property type="protein sequence ID" value="MBP2388634.1"/>
    <property type="molecule type" value="Genomic_DNA"/>
</dbReference>